<dbReference type="AlphaFoldDB" id="A0A8H6TSI1"/>
<name>A0A8H6TSI1_MYCCL</name>
<evidence type="ECO:0000313" key="1">
    <source>
        <dbReference type="EMBL" id="KAF7322521.1"/>
    </source>
</evidence>
<keyword evidence="2" id="KW-1185">Reference proteome</keyword>
<accession>A0A8H6TSI1</accession>
<sequence>MAQSRASATTFGDFLEAISGAGTLFVFDIYADIFSAMQIFGNGLLRLVICGTALPDSFFEILNGLPRLRYLNLRQCIVPAAPNRLATPPPLETLALVDLTPRCYGVYSAYFVHLFNGLTTISIDHGPHEHDFQQLSVPPLECEPVRITLGAAAEQVSCTHYTTALSHFRLHALEELVIIIPGLSCWPFACYDNFPLEDVPCLATMPRLRTLMAPPHIVELLARKTSQLQSVAVQGPGLARVFCVLGALERHGQSMQHLAINTRRWDDDLVPYISQRFPELQSLEILYHEDEPSERSLEVIGHNLRKLTKLNTLHIHRFPHGIYRPWKDHVDNYRQPSCQHRASNSIEPSTKLSDIGLVSTAVPTLVRVKLRHDFESGHGWARDNADSPWYESVYRVECTSAREIQEDMRTEYSPMGYYGALVLHHLAPLES</sequence>
<dbReference type="EMBL" id="JACAZE010000001">
    <property type="protein sequence ID" value="KAF7322521.1"/>
    <property type="molecule type" value="Genomic_DNA"/>
</dbReference>
<proteinExistence type="predicted"/>
<dbReference type="InterPro" id="IPR032675">
    <property type="entry name" value="LRR_dom_sf"/>
</dbReference>
<dbReference type="Proteomes" id="UP000613580">
    <property type="component" value="Unassembled WGS sequence"/>
</dbReference>
<gene>
    <name evidence="1" type="ORF">HMN09_00030600</name>
</gene>
<organism evidence="1 2">
    <name type="scientific">Mycena chlorophos</name>
    <name type="common">Agaric fungus</name>
    <name type="synonym">Agaricus chlorophos</name>
    <dbReference type="NCBI Taxonomy" id="658473"/>
    <lineage>
        <taxon>Eukaryota</taxon>
        <taxon>Fungi</taxon>
        <taxon>Dikarya</taxon>
        <taxon>Basidiomycota</taxon>
        <taxon>Agaricomycotina</taxon>
        <taxon>Agaricomycetes</taxon>
        <taxon>Agaricomycetidae</taxon>
        <taxon>Agaricales</taxon>
        <taxon>Marasmiineae</taxon>
        <taxon>Mycenaceae</taxon>
        <taxon>Mycena</taxon>
    </lineage>
</organism>
<protein>
    <submittedName>
        <fullName evidence="1">F-box domain-containing protein</fullName>
    </submittedName>
</protein>
<dbReference type="SUPFAM" id="SSF52047">
    <property type="entry name" value="RNI-like"/>
    <property type="match status" value="1"/>
</dbReference>
<evidence type="ECO:0000313" key="2">
    <source>
        <dbReference type="Proteomes" id="UP000613580"/>
    </source>
</evidence>
<comment type="caution">
    <text evidence="1">The sequence shown here is derived from an EMBL/GenBank/DDBJ whole genome shotgun (WGS) entry which is preliminary data.</text>
</comment>
<reference evidence="1" key="1">
    <citation type="submission" date="2020-05" db="EMBL/GenBank/DDBJ databases">
        <title>Mycena genomes resolve the evolution of fungal bioluminescence.</title>
        <authorList>
            <person name="Tsai I.J."/>
        </authorList>
    </citation>
    <scope>NUCLEOTIDE SEQUENCE</scope>
    <source>
        <strain evidence="1">110903Hualien_Pintung</strain>
    </source>
</reference>
<dbReference type="Gene3D" id="3.80.10.10">
    <property type="entry name" value="Ribonuclease Inhibitor"/>
    <property type="match status" value="1"/>
</dbReference>